<dbReference type="PANTHER" id="PTHR38793">
    <property type="entry name" value="SLATT_FUNGAL DOMAIN-CONTAINING PROTEIN-RELATED"/>
    <property type="match status" value="1"/>
</dbReference>
<dbReference type="PANTHER" id="PTHR38793:SF3">
    <property type="entry name" value="SMODS AND SLOG-ASSOCIATING 2TM EFFECTOR DOMAIN-CONTAINING PROTEIN"/>
    <property type="match status" value="1"/>
</dbReference>
<keyword evidence="2" id="KW-0812">Transmembrane</keyword>
<reference evidence="5" key="3">
    <citation type="submission" date="2025-08" db="UniProtKB">
        <authorList>
            <consortium name="RefSeq"/>
        </authorList>
    </citation>
    <scope>IDENTIFICATION</scope>
    <source>
        <strain evidence="5">CBS 342.82</strain>
    </source>
</reference>
<keyword evidence="2" id="KW-1133">Transmembrane helix</keyword>
<dbReference type="Proteomes" id="UP000504637">
    <property type="component" value="Unplaced"/>
</dbReference>
<keyword evidence="2" id="KW-0472">Membrane</keyword>
<sequence>MADYYERAPLLQYQFPGQFPGSFPNNYYTTSAEPAQPPVDLTNSYEQFCHLIGNRPADWPKDKRFTPPHDSLYARAQKHRSRQSYTYAFAAAATNTLLLSQVVLGAALTGLGASNSSHILITVFGALNTVIAGVVAFLKSRGQPMRARMFRDDLDRVVDEIENSATMWLGISRGVHGYDAIDTEQAVTVRSEVARLTRLYDRAVKINTLNDPDFYGTGSPSDPHSATLKARGGQVAIPAAAPVGEAGGSAPAPHNTTDEDESPATVAKPASGAPSPNGDKAKEGDKDKDASAPLPPPSSAPPADDPKPAPPASTPAPSEDKGKQPADAPSSSLVTPEVTAPVVTAPAPTSETPAPIAIAPLPAEPVVDPDASPATAILPNKANSSASVRVTKPAPFSSDQP</sequence>
<dbReference type="OrthoDB" id="4472872at2759"/>
<evidence type="ECO:0000259" key="3">
    <source>
        <dbReference type="Pfam" id="PF18142"/>
    </source>
</evidence>
<feature type="compositionally biased region" description="Basic and acidic residues" evidence="1">
    <location>
        <begin position="279"/>
        <end position="290"/>
    </location>
</feature>
<proteinExistence type="predicted"/>
<evidence type="ECO:0000313" key="4">
    <source>
        <dbReference type="Proteomes" id="UP000504637"/>
    </source>
</evidence>
<evidence type="ECO:0000313" key="5">
    <source>
        <dbReference type="RefSeq" id="XP_033460106.1"/>
    </source>
</evidence>
<feature type="region of interest" description="Disordered" evidence="1">
    <location>
        <begin position="369"/>
        <end position="401"/>
    </location>
</feature>
<feature type="transmembrane region" description="Helical" evidence="2">
    <location>
        <begin position="119"/>
        <end position="138"/>
    </location>
</feature>
<feature type="region of interest" description="Disordered" evidence="1">
    <location>
        <begin position="210"/>
        <end position="356"/>
    </location>
</feature>
<gene>
    <name evidence="5" type="ORF">K489DRAFT_224322</name>
</gene>
<name>A0A6J3M4W2_9PEZI</name>
<feature type="domain" description="SMODS and SLOG-associating 2TM effector" evidence="3">
    <location>
        <begin position="75"/>
        <end position="204"/>
    </location>
</feature>
<accession>A0A6J3M4W2</accession>
<dbReference type="InterPro" id="IPR041622">
    <property type="entry name" value="SLATT_fungi"/>
</dbReference>
<feature type="transmembrane region" description="Helical" evidence="2">
    <location>
        <begin position="85"/>
        <end position="107"/>
    </location>
</feature>
<reference evidence="5" key="2">
    <citation type="submission" date="2020-04" db="EMBL/GenBank/DDBJ databases">
        <authorList>
            <consortium name="NCBI Genome Project"/>
        </authorList>
    </citation>
    <scope>NUCLEOTIDE SEQUENCE</scope>
    <source>
        <strain evidence="5">CBS 342.82</strain>
    </source>
</reference>
<evidence type="ECO:0000256" key="1">
    <source>
        <dbReference type="SAM" id="MobiDB-lite"/>
    </source>
</evidence>
<feature type="compositionally biased region" description="Low complexity" evidence="1">
    <location>
        <begin position="334"/>
        <end position="356"/>
    </location>
</feature>
<dbReference type="Pfam" id="PF18142">
    <property type="entry name" value="SLATT_fungal"/>
    <property type="match status" value="1"/>
</dbReference>
<organism evidence="5">
    <name type="scientific">Dissoconium aciculare CBS 342.82</name>
    <dbReference type="NCBI Taxonomy" id="1314786"/>
    <lineage>
        <taxon>Eukaryota</taxon>
        <taxon>Fungi</taxon>
        <taxon>Dikarya</taxon>
        <taxon>Ascomycota</taxon>
        <taxon>Pezizomycotina</taxon>
        <taxon>Dothideomycetes</taxon>
        <taxon>Dothideomycetidae</taxon>
        <taxon>Mycosphaerellales</taxon>
        <taxon>Dissoconiaceae</taxon>
        <taxon>Dissoconium</taxon>
    </lineage>
</organism>
<protein>
    <recommendedName>
        <fullName evidence="3">SMODS and SLOG-associating 2TM effector domain-containing protein</fullName>
    </recommendedName>
</protein>
<evidence type="ECO:0000256" key="2">
    <source>
        <dbReference type="SAM" id="Phobius"/>
    </source>
</evidence>
<reference evidence="5" key="1">
    <citation type="submission" date="2020-01" db="EMBL/GenBank/DDBJ databases">
        <authorList>
            <consortium name="DOE Joint Genome Institute"/>
            <person name="Haridas S."/>
            <person name="Albert R."/>
            <person name="Binder M."/>
            <person name="Bloem J."/>
            <person name="Labutti K."/>
            <person name="Salamov A."/>
            <person name="Andreopoulos B."/>
            <person name="Baker S.E."/>
            <person name="Barry K."/>
            <person name="Bills G."/>
            <person name="Bluhm B.H."/>
            <person name="Cannon C."/>
            <person name="Castanera R."/>
            <person name="Culley D.E."/>
            <person name="Daum C."/>
            <person name="Ezra D."/>
            <person name="Gonzalez J.B."/>
            <person name="Henrissat B."/>
            <person name="Kuo A."/>
            <person name="Liang C."/>
            <person name="Lipzen A."/>
            <person name="Lutzoni F."/>
            <person name="Magnuson J."/>
            <person name="Mondo S."/>
            <person name="Nolan M."/>
            <person name="Ohm R."/>
            <person name="Pangilinan J."/>
            <person name="Park H.-J."/>
            <person name="Ramirez L."/>
            <person name="Alfaro M."/>
            <person name="Sun H."/>
            <person name="Tritt A."/>
            <person name="Yoshinaga Y."/>
            <person name="Zwiers L.-H."/>
            <person name="Turgeon B.G."/>
            <person name="Goodwin S.B."/>
            <person name="Spatafora J.W."/>
            <person name="Crous P.W."/>
            <person name="Grigoriev I.V."/>
        </authorList>
    </citation>
    <scope>NUCLEOTIDE SEQUENCE</scope>
    <source>
        <strain evidence="5">CBS 342.82</strain>
    </source>
</reference>
<dbReference type="RefSeq" id="XP_033460106.1">
    <property type="nucleotide sequence ID" value="XM_033599757.1"/>
</dbReference>
<dbReference type="NCBIfam" id="NF033635">
    <property type="entry name" value="SLATT_fungal"/>
    <property type="match status" value="1"/>
</dbReference>
<keyword evidence="4" id="KW-1185">Reference proteome</keyword>
<dbReference type="AlphaFoldDB" id="A0A6J3M4W2"/>
<dbReference type="GeneID" id="54357556"/>